<proteinExistence type="predicted"/>
<dbReference type="SUPFAM" id="SSF52172">
    <property type="entry name" value="CheY-like"/>
    <property type="match status" value="1"/>
</dbReference>
<dbReference type="PANTHER" id="PTHR44591">
    <property type="entry name" value="STRESS RESPONSE REGULATOR PROTEIN 1"/>
    <property type="match status" value="1"/>
</dbReference>
<dbReference type="AlphaFoldDB" id="A0A1H3MHS2"/>
<dbReference type="STRING" id="1244108.SAMN05444004_10373"/>
<evidence type="ECO:0000256" key="1">
    <source>
        <dbReference type="ARBA" id="ARBA00022553"/>
    </source>
</evidence>
<dbReference type="GO" id="GO:0000160">
    <property type="term" value="P:phosphorelay signal transduction system"/>
    <property type="evidence" value="ECO:0007669"/>
    <property type="project" value="InterPro"/>
</dbReference>
<dbReference type="SMART" id="SM00448">
    <property type="entry name" value="REC"/>
    <property type="match status" value="1"/>
</dbReference>
<accession>A0A1H3MHS2</accession>
<sequence>MPESDLMIRPVPTPQRPLLGQTVLLVEDSRYASEAVRLLALRSGARIRRADCIASAERHLLTYRAGIAIIDIGLPDGSGLDLIRRLDRAGQRPNVLLGTSGRDASEVEQATMEAGADGLLAKPIESLAAFQMAIMRHLPAEFWPKGLRVVGSESVEPDTFALSEDLIYAQRLLTENRVAPAFVADFLTGLARTGNDMDLLHRTQGLANRTLEELRPELRALITDRLQDRQII</sequence>
<evidence type="ECO:0000259" key="3">
    <source>
        <dbReference type="PROSITE" id="PS50110"/>
    </source>
</evidence>
<dbReference type="RefSeq" id="WP_170831353.1">
    <property type="nucleotide sequence ID" value="NZ_FNPX01000003.1"/>
</dbReference>
<organism evidence="4 5">
    <name type="scientific">Jannaschia faecimaris</name>
    <dbReference type="NCBI Taxonomy" id="1244108"/>
    <lineage>
        <taxon>Bacteria</taxon>
        <taxon>Pseudomonadati</taxon>
        <taxon>Pseudomonadota</taxon>
        <taxon>Alphaproteobacteria</taxon>
        <taxon>Rhodobacterales</taxon>
        <taxon>Roseobacteraceae</taxon>
        <taxon>Jannaschia</taxon>
    </lineage>
</organism>
<feature type="modified residue" description="4-aspartylphosphate" evidence="2">
    <location>
        <position position="71"/>
    </location>
</feature>
<protein>
    <submittedName>
        <fullName evidence="4">Response regulator receiver domain-containing protein</fullName>
    </submittedName>
</protein>
<name>A0A1H3MHS2_9RHOB</name>
<reference evidence="5" key="1">
    <citation type="submission" date="2016-10" db="EMBL/GenBank/DDBJ databases">
        <authorList>
            <person name="Varghese N."/>
            <person name="Submissions S."/>
        </authorList>
    </citation>
    <scope>NUCLEOTIDE SEQUENCE [LARGE SCALE GENOMIC DNA]</scope>
    <source>
        <strain evidence="5">DSM 100420</strain>
    </source>
</reference>
<dbReference type="CDD" id="cd00156">
    <property type="entry name" value="REC"/>
    <property type="match status" value="1"/>
</dbReference>
<evidence type="ECO:0000313" key="5">
    <source>
        <dbReference type="Proteomes" id="UP000198914"/>
    </source>
</evidence>
<keyword evidence="5" id="KW-1185">Reference proteome</keyword>
<dbReference type="Gene3D" id="3.40.50.2300">
    <property type="match status" value="1"/>
</dbReference>
<dbReference type="EMBL" id="FNPX01000003">
    <property type="protein sequence ID" value="SDY76240.1"/>
    <property type="molecule type" value="Genomic_DNA"/>
</dbReference>
<evidence type="ECO:0000256" key="2">
    <source>
        <dbReference type="PROSITE-ProRule" id="PRU00169"/>
    </source>
</evidence>
<keyword evidence="1 2" id="KW-0597">Phosphoprotein</keyword>
<gene>
    <name evidence="4" type="ORF">SAMN05444004_10373</name>
</gene>
<dbReference type="InterPro" id="IPR050595">
    <property type="entry name" value="Bact_response_regulator"/>
</dbReference>
<dbReference type="InterPro" id="IPR001789">
    <property type="entry name" value="Sig_transdc_resp-reg_receiver"/>
</dbReference>
<dbReference type="PANTHER" id="PTHR44591:SF3">
    <property type="entry name" value="RESPONSE REGULATORY DOMAIN-CONTAINING PROTEIN"/>
    <property type="match status" value="1"/>
</dbReference>
<evidence type="ECO:0000313" key="4">
    <source>
        <dbReference type="EMBL" id="SDY76240.1"/>
    </source>
</evidence>
<feature type="domain" description="Response regulatory" evidence="3">
    <location>
        <begin position="22"/>
        <end position="137"/>
    </location>
</feature>
<dbReference type="Proteomes" id="UP000198914">
    <property type="component" value="Unassembled WGS sequence"/>
</dbReference>
<dbReference type="PROSITE" id="PS50110">
    <property type="entry name" value="RESPONSE_REGULATORY"/>
    <property type="match status" value="1"/>
</dbReference>
<dbReference type="InterPro" id="IPR011006">
    <property type="entry name" value="CheY-like_superfamily"/>
</dbReference>
<dbReference type="Pfam" id="PF00072">
    <property type="entry name" value="Response_reg"/>
    <property type="match status" value="1"/>
</dbReference>